<feature type="compositionally biased region" description="Low complexity" evidence="6">
    <location>
        <begin position="60"/>
        <end position="71"/>
    </location>
</feature>
<evidence type="ECO:0000256" key="1">
    <source>
        <dbReference type="ARBA" id="ARBA00022527"/>
    </source>
</evidence>
<evidence type="ECO:0000313" key="8">
    <source>
        <dbReference type="EMBL" id="CAD1817035.1"/>
    </source>
</evidence>
<name>A0A6V7NEN7_ANACO</name>
<gene>
    <name evidence="8" type="ORF">CB5_LOCUS246</name>
</gene>
<evidence type="ECO:0000256" key="3">
    <source>
        <dbReference type="ARBA" id="ARBA00022741"/>
    </source>
</evidence>
<feature type="domain" description="Protein kinase" evidence="7">
    <location>
        <begin position="1"/>
        <end position="214"/>
    </location>
</feature>
<dbReference type="PANTHER" id="PTHR43895:SF28">
    <property type="entry name" value="CBL-INTERACTING SERINE_THREONINE-PROTEIN KINASE 15"/>
    <property type="match status" value="1"/>
</dbReference>
<dbReference type="GO" id="GO:0007165">
    <property type="term" value="P:signal transduction"/>
    <property type="evidence" value="ECO:0007669"/>
    <property type="project" value="TreeGrafter"/>
</dbReference>
<keyword evidence="4" id="KW-0418">Kinase</keyword>
<dbReference type="AlphaFoldDB" id="A0A6V7NEN7"/>
<dbReference type="GO" id="GO:0004674">
    <property type="term" value="F:protein serine/threonine kinase activity"/>
    <property type="evidence" value="ECO:0007669"/>
    <property type="project" value="UniProtKB-KW"/>
</dbReference>
<dbReference type="InterPro" id="IPR000719">
    <property type="entry name" value="Prot_kinase_dom"/>
</dbReference>
<evidence type="ECO:0000256" key="2">
    <source>
        <dbReference type="ARBA" id="ARBA00022679"/>
    </source>
</evidence>
<feature type="compositionally biased region" description="Basic and acidic residues" evidence="6">
    <location>
        <begin position="87"/>
        <end position="107"/>
    </location>
</feature>
<dbReference type="PANTHER" id="PTHR43895">
    <property type="entry name" value="CALCIUM/CALMODULIN-DEPENDENT PROTEIN KINASE KINASE-RELATED"/>
    <property type="match status" value="1"/>
</dbReference>
<evidence type="ECO:0000256" key="6">
    <source>
        <dbReference type="SAM" id="MobiDB-lite"/>
    </source>
</evidence>
<keyword evidence="3" id="KW-0547">Nucleotide-binding</keyword>
<evidence type="ECO:0000256" key="5">
    <source>
        <dbReference type="ARBA" id="ARBA00022840"/>
    </source>
</evidence>
<dbReference type="Gene3D" id="1.10.510.10">
    <property type="entry name" value="Transferase(Phosphotransferase) domain 1"/>
    <property type="match status" value="1"/>
</dbReference>
<keyword evidence="2" id="KW-0808">Transferase</keyword>
<proteinExistence type="predicted"/>
<protein>
    <recommendedName>
        <fullName evidence="7">Protein kinase domain-containing protein</fullName>
    </recommendedName>
</protein>
<dbReference type="PROSITE" id="PS50011">
    <property type="entry name" value="PROTEIN_KINASE_DOM"/>
    <property type="match status" value="1"/>
</dbReference>
<feature type="compositionally biased region" description="Gly residues" evidence="6">
    <location>
        <begin position="49"/>
        <end position="59"/>
    </location>
</feature>
<dbReference type="EMBL" id="LR862129">
    <property type="protein sequence ID" value="CAD1817035.1"/>
    <property type="molecule type" value="Genomic_DNA"/>
</dbReference>
<dbReference type="GO" id="GO:0005524">
    <property type="term" value="F:ATP binding"/>
    <property type="evidence" value="ECO:0007669"/>
    <property type="project" value="UniProtKB-KW"/>
</dbReference>
<organism evidence="8">
    <name type="scientific">Ananas comosus var. bracteatus</name>
    <name type="common">red pineapple</name>
    <dbReference type="NCBI Taxonomy" id="296719"/>
    <lineage>
        <taxon>Eukaryota</taxon>
        <taxon>Viridiplantae</taxon>
        <taxon>Streptophyta</taxon>
        <taxon>Embryophyta</taxon>
        <taxon>Tracheophyta</taxon>
        <taxon>Spermatophyta</taxon>
        <taxon>Magnoliopsida</taxon>
        <taxon>Liliopsida</taxon>
        <taxon>Poales</taxon>
        <taxon>Bromeliaceae</taxon>
        <taxon>Bromelioideae</taxon>
        <taxon>Ananas</taxon>
    </lineage>
</organism>
<evidence type="ECO:0000256" key="4">
    <source>
        <dbReference type="ARBA" id="ARBA00022777"/>
    </source>
</evidence>
<dbReference type="InterPro" id="IPR011009">
    <property type="entry name" value="Kinase-like_dom_sf"/>
</dbReference>
<keyword evidence="5" id="KW-0067">ATP-binding</keyword>
<keyword evidence="1" id="KW-0723">Serine/threonine-protein kinase</keyword>
<sequence>MRGLSHQNVLRLLEVMATRSEIYLVTCRKEAEARATARGAGGRRHAAGVGAGAGAGVGSSAGAAGRGRAPARGPPRGGAGSAARRGVCKEAEARVTARGTGDGEGRGRPRVRRGHGAGSARAAGWWVARGPQGQSGPVDHILSSPRCATVTLAVWRTADIKPQNLLLAHDDALKLSDFGLAALTEQRGHDGHLCTACGTLAYAVLFINGSETFS</sequence>
<reference evidence="8" key="1">
    <citation type="submission" date="2020-07" db="EMBL/GenBank/DDBJ databases">
        <authorList>
            <person name="Lin J."/>
        </authorList>
    </citation>
    <scope>NUCLEOTIDE SEQUENCE</scope>
</reference>
<dbReference type="Pfam" id="PF00069">
    <property type="entry name" value="Pkinase"/>
    <property type="match status" value="1"/>
</dbReference>
<feature type="region of interest" description="Disordered" evidence="6">
    <location>
        <begin position="36"/>
        <end position="118"/>
    </location>
</feature>
<accession>A0A6V7NEN7</accession>
<evidence type="ECO:0000259" key="7">
    <source>
        <dbReference type="PROSITE" id="PS50011"/>
    </source>
</evidence>
<dbReference type="SUPFAM" id="SSF56112">
    <property type="entry name" value="Protein kinase-like (PK-like)"/>
    <property type="match status" value="1"/>
</dbReference>